<organism evidence="2 3">
    <name type="scientific">Telluria mixta</name>
    <dbReference type="NCBI Taxonomy" id="34071"/>
    <lineage>
        <taxon>Bacteria</taxon>
        <taxon>Pseudomonadati</taxon>
        <taxon>Pseudomonadota</taxon>
        <taxon>Betaproteobacteria</taxon>
        <taxon>Burkholderiales</taxon>
        <taxon>Oxalobacteraceae</taxon>
        <taxon>Telluria group</taxon>
        <taxon>Telluria</taxon>
    </lineage>
</organism>
<dbReference type="PROSITE" id="PS51186">
    <property type="entry name" value="GNAT"/>
    <property type="match status" value="1"/>
</dbReference>
<comment type="caution">
    <text evidence="2">The sequence shown here is derived from an EMBL/GenBank/DDBJ whole genome shotgun (WGS) entry which is preliminary data.</text>
</comment>
<feature type="domain" description="N-acetyltransferase" evidence="1">
    <location>
        <begin position="7"/>
        <end position="165"/>
    </location>
</feature>
<dbReference type="InterPro" id="IPR052742">
    <property type="entry name" value="Mito_N-acetyltransferase"/>
</dbReference>
<dbReference type="PANTHER" id="PTHR43138:SF1">
    <property type="entry name" value="N-ACETYLTRANSFERASE ACA1"/>
    <property type="match status" value="1"/>
</dbReference>
<name>A0ABT2C3E2_9BURK</name>
<dbReference type="InterPro" id="IPR016181">
    <property type="entry name" value="Acyl_CoA_acyltransferase"/>
</dbReference>
<evidence type="ECO:0000259" key="1">
    <source>
        <dbReference type="PROSITE" id="PS51186"/>
    </source>
</evidence>
<evidence type="ECO:0000313" key="3">
    <source>
        <dbReference type="Proteomes" id="UP001165263"/>
    </source>
</evidence>
<keyword evidence="3" id="KW-1185">Reference proteome</keyword>
<dbReference type="EMBL" id="JANUHC010000008">
    <property type="protein sequence ID" value="MCS0631910.1"/>
    <property type="molecule type" value="Genomic_DNA"/>
</dbReference>
<dbReference type="Proteomes" id="UP001165263">
    <property type="component" value="Unassembled WGS sequence"/>
</dbReference>
<protein>
    <submittedName>
        <fullName evidence="2">GNAT family N-acetyltransferase</fullName>
    </submittedName>
</protein>
<accession>A0ABT2C3E2</accession>
<dbReference type="RefSeq" id="WP_259450953.1">
    <property type="nucleotide sequence ID" value="NZ_CP119520.1"/>
</dbReference>
<dbReference type="PANTHER" id="PTHR43138">
    <property type="entry name" value="ACETYLTRANSFERASE, GNAT FAMILY"/>
    <property type="match status" value="1"/>
</dbReference>
<sequence>MRSKDNMEMRPATRDDASAMLGLLQSVCEEGSALPFIDGIDEHMIDHIWLAARGCVLACGNGEVLGMYRYGPAMPGRGSHIATATFLVGEHARGRGVGRALVEHCMASAKAAGFRAMQFNQVLGSNQPALALYRSLGFAVIGTVPKAFDHIVHGCVDAHIMYREL</sequence>
<proteinExistence type="predicted"/>
<evidence type="ECO:0000313" key="2">
    <source>
        <dbReference type="EMBL" id="MCS0631910.1"/>
    </source>
</evidence>
<dbReference type="Gene3D" id="3.40.630.30">
    <property type="match status" value="1"/>
</dbReference>
<dbReference type="SUPFAM" id="SSF55729">
    <property type="entry name" value="Acyl-CoA N-acyltransferases (Nat)"/>
    <property type="match status" value="1"/>
</dbReference>
<dbReference type="Pfam" id="PF00583">
    <property type="entry name" value="Acetyltransf_1"/>
    <property type="match status" value="1"/>
</dbReference>
<reference evidence="2" key="1">
    <citation type="submission" date="2022-08" db="EMBL/GenBank/DDBJ databases">
        <title>Reclassification of Massilia species as members of the genera Telluria, Duganella, Pseudoduganella, Mokoshia gen. nov. and Zemynaea gen. nov. using orthogonal and non-orthogonal genome-based approaches.</title>
        <authorList>
            <person name="Bowman J.P."/>
        </authorList>
    </citation>
    <scope>NUCLEOTIDE SEQUENCE</scope>
    <source>
        <strain evidence="2">LMG 11547</strain>
    </source>
</reference>
<dbReference type="InterPro" id="IPR000182">
    <property type="entry name" value="GNAT_dom"/>
</dbReference>
<gene>
    <name evidence="2" type="ORF">NX786_21495</name>
</gene>
<dbReference type="CDD" id="cd04301">
    <property type="entry name" value="NAT_SF"/>
    <property type="match status" value="1"/>
</dbReference>